<dbReference type="SUPFAM" id="SSF46689">
    <property type="entry name" value="Homeodomain-like"/>
    <property type="match status" value="2"/>
</dbReference>
<protein>
    <submittedName>
        <fullName evidence="5">Helix-turn-helix domain-containing protein</fullName>
    </submittedName>
</protein>
<sequence>MQAHPPVISTAPTPPVAGLRVERFITRPGTVALEAVAEHRIKVHTGAPVTGSCGADRFRYAHGDVDLLPAGSADAWEEDRSSTSVLLHFPPALLQRSAEDIGLDGAHAGLAARHQFRDPQIGHIAWALDADRRAGRPGGTLYAESLALALTAHLLARHRTSQTPIHGLPRPQLRRLVDYVDAHLDQDLSLTRLAGVAGISASHLKTQFKRATGLPVHAYVVRRRVERAAALLRRRELPAARIALETGFSHQSHMVRCLRRVLGAAAQPLLRRTS</sequence>
<organism evidence="5 6">
    <name type="scientific">Luteimonas salinilitoris</name>
    <dbReference type="NCBI Taxonomy" id="3237697"/>
    <lineage>
        <taxon>Bacteria</taxon>
        <taxon>Pseudomonadati</taxon>
        <taxon>Pseudomonadota</taxon>
        <taxon>Gammaproteobacteria</taxon>
        <taxon>Lysobacterales</taxon>
        <taxon>Lysobacteraceae</taxon>
        <taxon>Luteimonas</taxon>
    </lineage>
</organism>
<dbReference type="InterPro" id="IPR018060">
    <property type="entry name" value="HTH_AraC"/>
</dbReference>
<keyword evidence="3" id="KW-0804">Transcription</keyword>
<gene>
    <name evidence="5" type="ORF">AB6713_07935</name>
</gene>
<evidence type="ECO:0000259" key="4">
    <source>
        <dbReference type="PROSITE" id="PS01124"/>
    </source>
</evidence>
<dbReference type="EMBL" id="JBFWIC010000008">
    <property type="protein sequence ID" value="MEZ0474548.1"/>
    <property type="molecule type" value="Genomic_DNA"/>
</dbReference>
<feature type="domain" description="HTH araC/xylS-type" evidence="4">
    <location>
        <begin position="174"/>
        <end position="272"/>
    </location>
</feature>
<evidence type="ECO:0000313" key="6">
    <source>
        <dbReference type="Proteomes" id="UP001566331"/>
    </source>
</evidence>
<evidence type="ECO:0000256" key="1">
    <source>
        <dbReference type="ARBA" id="ARBA00023015"/>
    </source>
</evidence>
<keyword evidence="2" id="KW-0238">DNA-binding</keyword>
<dbReference type="PANTHER" id="PTHR46796:SF6">
    <property type="entry name" value="ARAC SUBFAMILY"/>
    <property type="match status" value="1"/>
</dbReference>
<evidence type="ECO:0000256" key="3">
    <source>
        <dbReference type="ARBA" id="ARBA00023163"/>
    </source>
</evidence>
<accession>A0ABV4HPM8</accession>
<dbReference type="Pfam" id="PF12833">
    <property type="entry name" value="HTH_18"/>
    <property type="match status" value="1"/>
</dbReference>
<dbReference type="InterPro" id="IPR009057">
    <property type="entry name" value="Homeodomain-like_sf"/>
</dbReference>
<dbReference type="Gene3D" id="1.10.10.60">
    <property type="entry name" value="Homeodomain-like"/>
    <property type="match status" value="1"/>
</dbReference>
<keyword evidence="6" id="KW-1185">Reference proteome</keyword>
<name>A0ABV4HPM8_9GAMM</name>
<keyword evidence="1" id="KW-0805">Transcription regulation</keyword>
<dbReference type="PANTHER" id="PTHR46796">
    <property type="entry name" value="HTH-TYPE TRANSCRIPTIONAL ACTIVATOR RHAS-RELATED"/>
    <property type="match status" value="1"/>
</dbReference>
<comment type="caution">
    <text evidence="5">The sequence shown here is derived from an EMBL/GenBank/DDBJ whole genome shotgun (WGS) entry which is preliminary data.</text>
</comment>
<dbReference type="InterPro" id="IPR050204">
    <property type="entry name" value="AraC_XylS_family_regulators"/>
</dbReference>
<dbReference type="Proteomes" id="UP001566331">
    <property type="component" value="Unassembled WGS sequence"/>
</dbReference>
<reference evidence="5 6" key="1">
    <citation type="submission" date="2024-07" db="EMBL/GenBank/DDBJ databases">
        <title>Luteimonas salilacus sp. nov., isolated from the shore soil of Salt Lake in Tibet of China.</title>
        <authorList>
            <person name="Zhang X."/>
            <person name="Li A."/>
        </authorList>
    </citation>
    <scope>NUCLEOTIDE SEQUENCE [LARGE SCALE GENOMIC DNA]</scope>
    <source>
        <strain evidence="5 6">B3-2-R+30</strain>
    </source>
</reference>
<dbReference type="SMART" id="SM00342">
    <property type="entry name" value="HTH_ARAC"/>
    <property type="match status" value="1"/>
</dbReference>
<dbReference type="RefSeq" id="WP_370563868.1">
    <property type="nucleotide sequence ID" value="NZ_JBFWIB010000005.1"/>
</dbReference>
<proteinExistence type="predicted"/>
<evidence type="ECO:0000256" key="2">
    <source>
        <dbReference type="ARBA" id="ARBA00023125"/>
    </source>
</evidence>
<evidence type="ECO:0000313" key="5">
    <source>
        <dbReference type="EMBL" id="MEZ0474548.1"/>
    </source>
</evidence>
<dbReference type="PROSITE" id="PS01124">
    <property type="entry name" value="HTH_ARAC_FAMILY_2"/>
    <property type="match status" value="1"/>
</dbReference>